<dbReference type="EMBL" id="LBZK01000022">
    <property type="protein sequence ID" value="KKR70391.1"/>
    <property type="molecule type" value="Genomic_DNA"/>
</dbReference>
<dbReference type="AlphaFoldDB" id="A0A0G0T6N0"/>
<gene>
    <name evidence="1" type="ORF">UU12_C0022G0001</name>
</gene>
<accession>A0A0G0T6N0</accession>
<evidence type="ECO:0000313" key="2">
    <source>
        <dbReference type="Proteomes" id="UP000034562"/>
    </source>
</evidence>
<feature type="non-terminal residue" evidence="1">
    <location>
        <position position="1"/>
    </location>
</feature>
<name>A0A0G0T6N0_9BACT</name>
<organism evidence="1 2">
    <name type="scientific">Candidatus Woesebacteria bacterium GW2011_GWA2_40_7b</name>
    <dbReference type="NCBI Taxonomy" id="1618563"/>
    <lineage>
        <taxon>Bacteria</taxon>
        <taxon>Candidatus Woeseibacteriota</taxon>
    </lineage>
</organism>
<comment type="caution">
    <text evidence="1">The sequence shown here is derived from an EMBL/GenBank/DDBJ whole genome shotgun (WGS) entry which is preliminary data.</text>
</comment>
<proteinExistence type="predicted"/>
<evidence type="ECO:0000313" key="1">
    <source>
        <dbReference type="EMBL" id="KKR70391.1"/>
    </source>
</evidence>
<protein>
    <submittedName>
        <fullName evidence="1">Uncharacterized protein</fullName>
    </submittedName>
</protein>
<sequence length="193" mass="21517">EEQIGKNLINAYQNVWNDPKVIAVTPFILDYTNAPYDVFSWEKPDGTFYSFYTEVQKLPKVAGVPVQKESGQILAAFVQPVIFTGVDFVGAILAKNTGQSIWTQNNIAIGNETDNFYIKGFSLNSIEPMKLGLVLFRAAQSQSDRIYTNSLFLNGGKDQKITNSFSIEAALVVFDKAKLVNFFTGTIRNILKI</sequence>
<reference evidence="1 2" key="1">
    <citation type="journal article" date="2015" name="Nature">
        <title>rRNA introns, odd ribosomes, and small enigmatic genomes across a large radiation of phyla.</title>
        <authorList>
            <person name="Brown C.T."/>
            <person name="Hug L.A."/>
            <person name="Thomas B.C."/>
            <person name="Sharon I."/>
            <person name="Castelle C.J."/>
            <person name="Singh A."/>
            <person name="Wilkins M.J."/>
            <person name="Williams K.H."/>
            <person name="Banfield J.F."/>
        </authorList>
    </citation>
    <scope>NUCLEOTIDE SEQUENCE [LARGE SCALE GENOMIC DNA]</scope>
</reference>
<dbReference type="Proteomes" id="UP000034562">
    <property type="component" value="Unassembled WGS sequence"/>
</dbReference>